<organism evidence="9 10">
    <name type="scientific">Megasphaera hexanoica</name>
    <dbReference type="NCBI Taxonomy" id="1675036"/>
    <lineage>
        <taxon>Bacteria</taxon>
        <taxon>Bacillati</taxon>
        <taxon>Bacillota</taxon>
        <taxon>Negativicutes</taxon>
        <taxon>Veillonellales</taxon>
        <taxon>Veillonellaceae</taxon>
        <taxon>Megasphaera</taxon>
    </lineage>
</organism>
<feature type="transmembrane region" description="Helical" evidence="7">
    <location>
        <begin position="39"/>
        <end position="58"/>
    </location>
</feature>
<feature type="transmembrane region" description="Helical" evidence="7">
    <location>
        <begin position="357"/>
        <end position="379"/>
    </location>
</feature>
<dbReference type="FunFam" id="1.20.1740.10:FF:000001">
    <property type="entry name" value="Amino acid permease"/>
    <property type="match status" value="1"/>
</dbReference>
<evidence type="ECO:0000256" key="1">
    <source>
        <dbReference type="ARBA" id="ARBA00004141"/>
    </source>
</evidence>
<keyword evidence="6 7" id="KW-0472">Membrane</keyword>
<keyword evidence="4" id="KW-0029">Amino-acid transport</keyword>
<dbReference type="PANTHER" id="PTHR43495:SF7">
    <property type="entry name" value="TRANSPORT PROTEIN YIFK-RELATED"/>
    <property type="match status" value="1"/>
</dbReference>
<dbReference type="PANTHER" id="PTHR43495">
    <property type="entry name" value="GABA PERMEASE"/>
    <property type="match status" value="1"/>
</dbReference>
<keyword evidence="5 7" id="KW-1133">Transmembrane helix</keyword>
<evidence type="ECO:0000256" key="6">
    <source>
        <dbReference type="ARBA" id="ARBA00023136"/>
    </source>
</evidence>
<dbReference type="PROSITE" id="PS00218">
    <property type="entry name" value="AMINO_ACID_PERMEASE_1"/>
    <property type="match status" value="1"/>
</dbReference>
<evidence type="ECO:0000256" key="4">
    <source>
        <dbReference type="ARBA" id="ARBA00022970"/>
    </source>
</evidence>
<dbReference type="InterPro" id="IPR004840">
    <property type="entry name" value="Amino_acid_permease_CS"/>
</dbReference>
<gene>
    <name evidence="9" type="ORF">HF872_08715</name>
</gene>
<evidence type="ECO:0000256" key="3">
    <source>
        <dbReference type="ARBA" id="ARBA00022692"/>
    </source>
</evidence>
<dbReference type="AlphaFoldDB" id="A0A848BU21"/>
<feature type="transmembrane region" description="Helical" evidence="7">
    <location>
        <begin position="15"/>
        <end position="33"/>
    </location>
</feature>
<feature type="transmembrane region" description="Helical" evidence="7">
    <location>
        <begin position="95"/>
        <end position="117"/>
    </location>
</feature>
<feature type="transmembrane region" description="Helical" evidence="7">
    <location>
        <begin position="153"/>
        <end position="175"/>
    </location>
</feature>
<proteinExistence type="predicted"/>
<comment type="caution">
    <text evidence="9">The sequence shown here is derived from an EMBL/GenBank/DDBJ whole genome shotgun (WGS) entry which is preliminary data.</text>
</comment>
<evidence type="ECO:0000256" key="7">
    <source>
        <dbReference type="SAM" id="Phobius"/>
    </source>
</evidence>
<feature type="transmembrane region" description="Helical" evidence="7">
    <location>
        <begin position="123"/>
        <end position="141"/>
    </location>
</feature>
<accession>A0A848BU21</accession>
<evidence type="ECO:0000259" key="8">
    <source>
        <dbReference type="Pfam" id="PF00324"/>
    </source>
</evidence>
<dbReference type="GO" id="GO:0006865">
    <property type="term" value="P:amino acid transport"/>
    <property type="evidence" value="ECO:0007669"/>
    <property type="project" value="UniProtKB-KW"/>
</dbReference>
<name>A0A848BU21_9FIRM</name>
<dbReference type="Gene3D" id="1.20.1740.10">
    <property type="entry name" value="Amino acid/polyamine transporter I"/>
    <property type="match status" value="1"/>
</dbReference>
<dbReference type="RefSeq" id="WP_170087721.1">
    <property type="nucleotide sequence ID" value="NZ_JABAFG010000013.1"/>
</dbReference>
<comment type="subcellular location">
    <subcellularLocation>
        <location evidence="1">Membrane</location>
        <topology evidence="1">Multi-pass membrane protein</topology>
    </subcellularLocation>
</comment>
<feature type="transmembrane region" description="Helical" evidence="7">
    <location>
        <begin position="238"/>
        <end position="260"/>
    </location>
</feature>
<feature type="transmembrane region" description="Helical" evidence="7">
    <location>
        <begin position="427"/>
        <end position="446"/>
    </location>
</feature>
<dbReference type="Proteomes" id="UP000591071">
    <property type="component" value="Unassembled WGS sequence"/>
</dbReference>
<dbReference type="Pfam" id="PF00324">
    <property type="entry name" value="AA_permease"/>
    <property type="match status" value="1"/>
</dbReference>
<evidence type="ECO:0000256" key="2">
    <source>
        <dbReference type="ARBA" id="ARBA00022448"/>
    </source>
</evidence>
<dbReference type="GO" id="GO:0016020">
    <property type="term" value="C:membrane"/>
    <property type="evidence" value="ECO:0007669"/>
    <property type="project" value="UniProtKB-SubCell"/>
</dbReference>
<feature type="transmembrane region" description="Helical" evidence="7">
    <location>
        <begin position="333"/>
        <end position="351"/>
    </location>
</feature>
<evidence type="ECO:0000313" key="10">
    <source>
        <dbReference type="Proteomes" id="UP000591071"/>
    </source>
</evidence>
<feature type="transmembrane region" description="Helical" evidence="7">
    <location>
        <begin position="272"/>
        <end position="297"/>
    </location>
</feature>
<dbReference type="GO" id="GO:0055085">
    <property type="term" value="P:transmembrane transport"/>
    <property type="evidence" value="ECO:0007669"/>
    <property type="project" value="InterPro"/>
</dbReference>
<feature type="domain" description="Amino acid permease/ SLC12A" evidence="8">
    <location>
        <begin position="14"/>
        <end position="453"/>
    </location>
</feature>
<dbReference type="PIRSF" id="PIRSF006060">
    <property type="entry name" value="AA_transporter"/>
    <property type="match status" value="1"/>
</dbReference>
<feature type="transmembrane region" description="Helical" evidence="7">
    <location>
        <begin position="195"/>
        <end position="217"/>
    </location>
</feature>
<keyword evidence="3 7" id="KW-0812">Transmembrane</keyword>
<sequence>MEQQKMERGLKPRHVEMIALGGTIGVGLFMGSANTIQMAGPSVLLCYAVTGVVMFFIMRIMGEMLYQEPVTGSFATYGHKYISPFVGYLTACSYWFLWVVVGLSEITAVGIYVHYWFPDLPQWISALAGMSIVASANMAAVKYYGEFEFWFALIKVVTIIVMLIVGAAVILFGFGNDGVPVGISNLWSHGGFMPNGWGGMLAAMCVVAASFQGVELIGITAGEAQDPQRTLKKAVNNIVWRILIFYIGSIFVILCIYPWTEVSYIGSPFVMTFAKVGITAAAGIINFVVLTAALSGCNSGMYSSGRMLYTLAQNGQAPRIFARLSPSGVPRNGIGVTVIVLAIGVVLNYLIPDSKLFLYLYSASVFPGMVAWFVLAWAQKNFRKAWGPEVMAKHPFKSPLYPYSNYFCIAFLILVTIGMLYNPDTRMSILSSWVFIAAITAAWFLCGLNKKKYDKEGHLLTVADGGKTASENKGTEND</sequence>
<evidence type="ECO:0000313" key="9">
    <source>
        <dbReference type="EMBL" id="NME28700.1"/>
    </source>
</evidence>
<feature type="transmembrane region" description="Helical" evidence="7">
    <location>
        <begin position="400"/>
        <end position="421"/>
    </location>
</feature>
<reference evidence="9 10" key="1">
    <citation type="submission" date="2020-04" db="EMBL/GenBank/DDBJ databases">
        <authorList>
            <person name="Hitch T.C.A."/>
            <person name="Wylensek D."/>
            <person name="Clavel T."/>
        </authorList>
    </citation>
    <scope>NUCLEOTIDE SEQUENCE [LARGE SCALE GENOMIC DNA]</scope>
    <source>
        <strain evidence="9 10">Oil-RF-744-FAT-WT-6-1</strain>
    </source>
</reference>
<protein>
    <submittedName>
        <fullName evidence="9">Amino acid permease</fullName>
    </submittedName>
</protein>
<keyword evidence="2" id="KW-0813">Transport</keyword>
<evidence type="ECO:0000256" key="5">
    <source>
        <dbReference type="ARBA" id="ARBA00022989"/>
    </source>
</evidence>
<dbReference type="InterPro" id="IPR004841">
    <property type="entry name" value="AA-permease/SLC12A_dom"/>
</dbReference>
<dbReference type="EMBL" id="JABAFG010000013">
    <property type="protein sequence ID" value="NME28700.1"/>
    <property type="molecule type" value="Genomic_DNA"/>
</dbReference>